<dbReference type="Proteomes" id="UP001341281">
    <property type="component" value="Chromosome 10"/>
</dbReference>
<gene>
    <name evidence="1" type="ORF">U9M48_042408</name>
</gene>
<name>A0AAQ3XG46_PASNO</name>
<evidence type="ECO:0000313" key="2">
    <source>
        <dbReference type="Proteomes" id="UP001341281"/>
    </source>
</evidence>
<dbReference type="AlphaFoldDB" id="A0AAQ3XG46"/>
<dbReference type="EMBL" id="CP144754">
    <property type="protein sequence ID" value="WVZ96820.1"/>
    <property type="molecule type" value="Genomic_DNA"/>
</dbReference>
<reference evidence="1 2" key="1">
    <citation type="submission" date="2024-02" db="EMBL/GenBank/DDBJ databases">
        <title>High-quality chromosome-scale genome assembly of Pensacola bahiagrass (Paspalum notatum Flugge var. saurae).</title>
        <authorList>
            <person name="Vega J.M."/>
            <person name="Podio M."/>
            <person name="Orjuela J."/>
            <person name="Siena L.A."/>
            <person name="Pessino S.C."/>
            <person name="Combes M.C."/>
            <person name="Mariac C."/>
            <person name="Albertini E."/>
            <person name="Pupilli F."/>
            <person name="Ortiz J.P.A."/>
            <person name="Leblanc O."/>
        </authorList>
    </citation>
    <scope>NUCLEOTIDE SEQUENCE [LARGE SCALE GENOMIC DNA]</scope>
    <source>
        <strain evidence="1">R1</strain>
        <tissue evidence="1">Leaf</tissue>
    </source>
</reference>
<accession>A0AAQ3XG46</accession>
<sequence length="80" mass="9452">MRAPYTTVIKGYDLLYNRDVGKGIYWISFKEIMFREIYWIRCWAKLSTEDGKVVLEAGCRKLEAFILECFGSFVWRASVI</sequence>
<protein>
    <submittedName>
        <fullName evidence="1">Uncharacterized protein</fullName>
    </submittedName>
</protein>
<organism evidence="1 2">
    <name type="scientific">Paspalum notatum var. saurae</name>
    <dbReference type="NCBI Taxonomy" id="547442"/>
    <lineage>
        <taxon>Eukaryota</taxon>
        <taxon>Viridiplantae</taxon>
        <taxon>Streptophyta</taxon>
        <taxon>Embryophyta</taxon>
        <taxon>Tracheophyta</taxon>
        <taxon>Spermatophyta</taxon>
        <taxon>Magnoliopsida</taxon>
        <taxon>Liliopsida</taxon>
        <taxon>Poales</taxon>
        <taxon>Poaceae</taxon>
        <taxon>PACMAD clade</taxon>
        <taxon>Panicoideae</taxon>
        <taxon>Andropogonodae</taxon>
        <taxon>Paspaleae</taxon>
        <taxon>Paspalinae</taxon>
        <taxon>Paspalum</taxon>
    </lineage>
</organism>
<evidence type="ECO:0000313" key="1">
    <source>
        <dbReference type="EMBL" id="WVZ96820.1"/>
    </source>
</evidence>
<keyword evidence="2" id="KW-1185">Reference proteome</keyword>
<proteinExistence type="predicted"/>